<comment type="function">
    <text evidence="4">Catalyzes the reduction of fatty acyl-CoA to fatty alcohols.</text>
</comment>
<dbReference type="InterPro" id="IPR033640">
    <property type="entry name" value="FAR_C"/>
</dbReference>
<evidence type="ECO:0000313" key="7">
    <source>
        <dbReference type="EMBL" id="PZC70632.1"/>
    </source>
</evidence>
<keyword evidence="4" id="KW-0812">Transmembrane</keyword>
<dbReference type="EC" id="1.2.1.84" evidence="4"/>
<dbReference type="PANTHER" id="PTHR11011:SF116">
    <property type="entry name" value="FATTY ACYL-COA REDUCTASE CG5065-RELATED"/>
    <property type="match status" value="1"/>
</dbReference>
<organism evidence="7 8">
    <name type="scientific">Helicoverpa armigera</name>
    <name type="common">Cotton bollworm</name>
    <name type="synonym">Heliothis armigera</name>
    <dbReference type="NCBI Taxonomy" id="29058"/>
    <lineage>
        <taxon>Eukaryota</taxon>
        <taxon>Metazoa</taxon>
        <taxon>Ecdysozoa</taxon>
        <taxon>Arthropoda</taxon>
        <taxon>Hexapoda</taxon>
        <taxon>Insecta</taxon>
        <taxon>Pterygota</taxon>
        <taxon>Neoptera</taxon>
        <taxon>Endopterygota</taxon>
        <taxon>Lepidoptera</taxon>
        <taxon>Glossata</taxon>
        <taxon>Ditrysia</taxon>
        <taxon>Noctuoidea</taxon>
        <taxon>Noctuidae</taxon>
        <taxon>Heliothinae</taxon>
        <taxon>Helicoverpa</taxon>
    </lineage>
</organism>
<comment type="catalytic activity">
    <reaction evidence="4">
        <text>a long-chain fatty acyl-CoA + 2 NADPH + 2 H(+) = a long-chain primary fatty alcohol + 2 NADP(+) + CoA</text>
        <dbReference type="Rhea" id="RHEA:52716"/>
        <dbReference type="ChEBI" id="CHEBI:15378"/>
        <dbReference type="ChEBI" id="CHEBI:57287"/>
        <dbReference type="ChEBI" id="CHEBI:57783"/>
        <dbReference type="ChEBI" id="CHEBI:58349"/>
        <dbReference type="ChEBI" id="CHEBI:77396"/>
        <dbReference type="ChEBI" id="CHEBI:83139"/>
        <dbReference type="EC" id="1.2.1.84"/>
    </reaction>
</comment>
<dbReference type="Pfam" id="PF07993">
    <property type="entry name" value="NAD_binding_4"/>
    <property type="match status" value="1"/>
</dbReference>
<proteinExistence type="inferred from homology"/>
<comment type="similarity">
    <text evidence="1 4">Belongs to the fatty acyl-CoA reductase family.</text>
</comment>
<dbReference type="GO" id="GO:0080019">
    <property type="term" value="F:alcohol-forming very long-chain fatty acyl-CoA reductase activity"/>
    <property type="evidence" value="ECO:0007669"/>
    <property type="project" value="InterPro"/>
</dbReference>
<dbReference type="CDD" id="cd09071">
    <property type="entry name" value="FAR_C"/>
    <property type="match status" value="1"/>
</dbReference>
<keyword evidence="8" id="KW-1185">Reference proteome</keyword>
<evidence type="ECO:0000259" key="6">
    <source>
        <dbReference type="Pfam" id="PF07993"/>
    </source>
</evidence>
<dbReference type="GO" id="GO:0035336">
    <property type="term" value="P:long-chain fatty-acyl-CoA metabolic process"/>
    <property type="evidence" value="ECO:0007669"/>
    <property type="project" value="TreeGrafter"/>
</dbReference>
<keyword evidence="3 4" id="KW-0443">Lipid metabolism</keyword>
<feature type="domain" description="Thioester reductase (TE)" evidence="6">
    <location>
        <begin position="24"/>
        <end position="291"/>
    </location>
</feature>
<evidence type="ECO:0000259" key="5">
    <source>
        <dbReference type="Pfam" id="PF03015"/>
    </source>
</evidence>
<dbReference type="PANTHER" id="PTHR11011">
    <property type="entry name" value="MALE STERILITY PROTEIN 2-RELATED"/>
    <property type="match status" value="1"/>
</dbReference>
<evidence type="ECO:0000256" key="1">
    <source>
        <dbReference type="ARBA" id="ARBA00005928"/>
    </source>
</evidence>
<dbReference type="GO" id="GO:0102965">
    <property type="term" value="F:alcohol-forming long-chain fatty acyl-CoA reductase activity"/>
    <property type="evidence" value="ECO:0007669"/>
    <property type="project" value="UniProtKB-EC"/>
</dbReference>
<dbReference type="InterPro" id="IPR013120">
    <property type="entry name" value="FAR_NAD-bd"/>
</dbReference>
<name>A0A2W1B0E2_HELAM</name>
<evidence type="ECO:0000256" key="4">
    <source>
        <dbReference type="RuleBase" id="RU363097"/>
    </source>
</evidence>
<protein>
    <recommendedName>
        <fullName evidence="4">Fatty acyl-CoA reductase</fullName>
        <ecNumber evidence="4">1.2.1.84</ecNumber>
    </recommendedName>
</protein>
<dbReference type="EMBL" id="KZ150513">
    <property type="protein sequence ID" value="PZC70632.1"/>
    <property type="molecule type" value="Genomic_DNA"/>
</dbReference>
<dbReference type="GO" id="GO:0005777">
    <property type="term" value="C:peroxisome"/>
    <property type="evidence" value="ECO:0007669"/>
    <property type="project" value="TreeGrafter"/>
</dbReference>
<dbReference type="CDD" id="cd05236">
    <property type="entry name" value="FAR-N_SDR_e"/>
    <property type="match status" value="1"/>
</dbReference>
<keyword evidence="4" id="KW-1133">Transmembrane helix</keyword>
<dbReference type="OrthoDB" id="429813at2759"/>
<evidence type="ECO:0000256" key="3">
    <source>
        <dbReference type="ARBA" id="ARBA00023098"/>
    </source>
</evidence>
<reference evidence="7 8" key="1">
    <citation type="journal article" date="2017" name="BMC Biol.">
        <title>Genomic innovations, transcriptional plasticity and gene loss underlying the evolution and divergence of two highly polyphagous and invasive Helicoverpa pest species.</title>
        <authorList>
            <person name="Pearce S.L."/>
            <person name="Clarke D.F."/>
            <person name="East P.D."/>
            <person name="Elfekih S."/>
            <person name="Gordon K.H."/>
            <person name="Jermiin L.S."/>
            <person name="McGaughran A."/>
            <person name="Oakeshott J.G."/>
            <person name="Papanikolaou A."/>
            <person name="Perera O.P."/>
            <person name="Rane R.V."/>
            <person name="Richards S."/>
            <person name="Tay W.T."/>
            <person name="Walsh T.K."/>
            <person name="Anderson A."/>
            <person name="Anderson C.J."/>
            <person name="Asgari S."/>
            <person name="Board P.G."/>
            <person name="Bretschneider A."/>
            <person name="Campbell P.M."/>
            <person name="Chertemps T."/>
            <person name="Christeller J.T."/>
            <person name="Coppin C.W."/>
            <person name="Downes S.J."/>
            <person name="Duan G."/>
            <person name="Farnsworth C.A."/>
            <person name="Good R.T."/>
            <person name="Han L.B."/>
            <person name="Han Y.C."/>
            <person name="Hatje K."/>
            <person name="Horne I."/>
            <person name="Huang Y.P."/>
            <person name="Hughes D.S."/>
            <person name="Jacquin-Joly E."/>
            <person name="James W."/>
            <person name="Jhangiani S."/>
            <person name="Kollmar M."/>
            <person name="Kuwar S.S."/>
            <person name="Li S."/>
            <person name="Liu N.Y."/>
            <person name="Maibeche M.T."/>
            <person name="Miller J.R."/>
            <person name="Montagne N."/>
            <person name="Perry T."/>
            <person name="Qu J."/>
            <person name="Song S.V."/>
            <person name="Sutton G.G."/>
            <person name="Vogel H."/>
            <person name="Walenz B.P."/>
            <person name="Xu W."/>
            <person name="Zhang H.J."/>
            <person name="Zou Z."/>
            <person name="Batterham P."/>
            <person name="Edwards O.R."/>
            <person name="Feyereisen R."/>
            <person name="Gibbs R.A."/>
            <person name="Heckel D.G."/>
            <person name="McGrath A."/>
            <person name="Robin C."/>
            <person name="Scherer S.E."/>
            <person name="Worley K.C."/>
            <person name="Wu Y.D."/>
        </authorList>
    </citation>
    <scope>NUCLEOTIDE SEQUENCE [LARGE SCALE GENOMIC DNA]</scope>
    <source>
        <strain evidence="7">Harm_GR_Male_#8</strain>
        <tissue evidence="7">Whole organism</tissue>
    </source>
</reference>
<keyword evidence="4" id="KW-0521">NADP</keyword>
<sequence>MVPAAGDGEGPLLPAFYAGRSIFITGGTGFLGKVLIERLLWTCRDIGQLHVLLRSKRGRAAADRLEELKQSQAFDVIRAECPRQLDKLRAVEGDATLPRLGLDDASFTQLQEVSVVFHSAASVRFSEPLPRALASNVYSVEALLLLCDTLPKLQALVHVSTAFSNAERRHVGERVYDTPVPLHAVRALPDTLLRDVTHRLIAPKPNTYVFSKALAECVVQEHVDTARYAAAIVRPSIVVSALRQPRAGWTESAAGPGGVVLACGKGLLRAFLVEGSARADLVPVDITADTIIAVAWETATQREETRSVRVYNVCAQDNRVSWRMFRAVALRAVREHPLGGALYYPTLIAVRNWYLYKFLELVLQTVPLHVADSVTRACRIPMKIRLSSVPARLRDMSSALSYFATREWRFDSHNVTRLQERLTQADREMYNLDVNSVDWEEHLTDFVKGVRAYLLRESADDLPRARRHMHRLRVLHHGVLLVALAALCALLVYIALALYHSITS</sequence>
<dbReference type="Gene3D" id="3.40.50.720">
    <property type="entry name" value="NAD(P)-binding Rossmann-like Domain"/>
    <property type="match status" value="1"/>
</dbReference>
<dbReference type="AlphaFoldDB" id="A0A2W1B0E2"/>
<keyword evidence="4" id="KW-0472">Membrane</keyword>
<dbReference type="InterPro" id="IPR026055">
    <property type="entry name" value="FAR"/>
</dbReference>
<keyword evidence="2 4" id="KW-0444">Lipid biosynthesis</keyword>
<feature type="domain" description="Fatty acyl-CoA reductase C-terminal" evidence="5">
    <location>
        <begin position="364"/>
        <end position="457"/>
    </location>
</feature>
<accession>A0A2W1B0E2</accession>
<keyword evidence="4" id="KW-0560">Oxidoreductase</keyword>
<feature type="transmembrane region" description="Helical" evidence="4">
    <location>
        <begin position="474"/>
        <end position="499"/>
    </location>
</feature>
<evidence type="ECO:0000256" key="2">
    <source>
        <dbReference type="ARBA" id="ARBA00022516"/>
    </source>
</evidence>
<dbReference type="Pfam" id="PF03015">
    <property type="entry name" value="Sterile"/>
    <property type="match status" value="1"/>
</dbReference>
<evidence type="ECO:0000313" key="8">
    <source>
        <dbReference type="Proteomes" id="UP000249218"/>
    </source>
</evidence>
<dbReference type="Proteomes" id="UP000249218">
    <property type="component" value="Unassembled WGS sequence"/>
</dbReference>
<gene>
    <name evidence="7" type="primary">HaOG215390</name>
    <name evidence="7" type="ORF">B5X24_HaOG215390</name>
</gene>
<dbReference type="SUPFAM" id="SSF51735">
    <property type="entry name" value="NAD(P)-binding Rossmann-fold domains"/>
    <property type="match status" value="1"/>
</dbReference>
<dbReference type="InterPro" id="IPR036291">
    <property type="entry name" value="NAD(P)-bd_dom_sf"/>
</dbReference>